<accession>A0A1G7G1U8</accession>
<protein>
    <submittedName>
        <fullName evidence="3">Nucleotide-binding universal stress protein, UspA family</fullName>
    </submittedName>
</protein>
<dbReference type="SUPFAM" id="SSF52402">
    <property type="entry name" value="Adenine nucleotide alpha hydrolases-like"/>
    <property type="match status" value="2"/>
</dbReference>
<dbReference type="OrthoDB" id="5564966at2"/>
<dbReference type="PANTHER" id="PTHR46268">
    <property type="entry name" value="STRESS RESPONSE PROTEIN NHAX"/>
    <property type="match status" value="1"/>
</dbReference>
<reference evidence="4" key="1">
    <citation type="submission" date="2016-10" db="EMBL/GenBank/DDBJ databases">
        <authorList>
            <person name="Varghese N."/>
            <person name="Submissions S."/>
        </authorList>
    </citation>
    <scope>NUCLEOTIDE SEQUENCE [LARGE SCALE GENOMIC DNA]</scope>
    <source>
        <strain evidence="4">DSM 21424</strain>
    </source>
</reference>
<dbReference type="InterPro" id="IPR014729">
    <property type="entry name" value="Rossmann-like_a/b/a_fold"/>
</dbReference>
<sequence length="286" mass="30983">MRILIATDLSERSDRALARARMLAETLDAPLDILHVVDDALPSRVAEATAENARLALRAGQHRPETVEVGFGQPWRRVMLQASEGRYDLLVMGAHRDRGFLDLLRGSVVHRCTQMSPLPVLVVAATPTGAYDRVTVGTSFSARDAAAARLAARLAPEARMTLVHSYHVPFRGLAYRTDASGDLTKHDRDAVEAPLRRQMDALTERLAHDGLYPQTRILEGGAAPSLLSTVAETRSDLLAIGRHQAEGHLPMRMGRVAAEMLSYLPCDLLVHPGSLPAGPDTATGAD</sequence>
<dbReference type="Gene3D" id="3.40.50.620">
    <property type="entry name" value="HUPs"/>
    <property type="match status" value="2"/>
</dbReference>
<dbReference type="AlphaFoldDB" id="A0A1G7G1U8"/>
<evidence type="ECO:0000259" key="2">
    <source>
        <dbReference type="Pfam" id="PF00582"/>
    </source>
</evidence>
<feature type="domain" description="UspA" evidence="2">
    <location>
        <begin position="131"/>
        <end position="270"/>
    </location>
</feature>
<dbReference type="Proteomes" id="UP000198922">
    <property type="component" value="Unassembled WGS sequence"/>
</dbReference>
<evidence type="ECO:0000313" key="4">
    <source>
        <dbReference type="Proteomes" id="UP000198922"/>
    </source>
</evidence>
<evidence type="ECO:0000256" key="1">
    <source>
        <dbReference type="ARBA" id="ARBA00008791"/>
    </source>
</evidence>
<comment type="similarity">
    <text evidence="1">Belongs to the universal stress protein A family.</text>
</comment>
<dbReference type="EMBL" id="FNAT01000004">
    <property type="protein sequence ID" value="SDE82108.1"/>
    <property type="molecule type" value="Genomic_DNA"/>
</dbReference>
<dbReference type="RefSeq" id="WP_090112764.1">
    <property type="nucleotide sequence ID" value="NZ_FNAT01000004.1"/>
</dbReference>
<keyword evidence="4" id="KW-1185">Reference proteome</keyword>
<dbReference type="InterPro" id="IPR006016">
    <property type="entry name" value="UspA"/>
</dbReference>
<dbReference type="Pfam" id="PF00582">
    <property type="entry name" value="Usp"/>
    <property type="match status" value="2"/>
</dbReference>
<proteinExistence type="inferred from homology"/>
<organism evidence="3 4">
    <name type="scientific">Limimaricola pyoseonensis</name>
    <dbReference type="NCBI Taxonomy" id="521013"/>
    <lineage>
        <taxon>Bacteria</taxon>
        <taxon>Pseudomonadati</taxon>
        <taxon>Pseudomonadota</taxon>
        <taxon>Alphaproteobacteria</taxon>
        <taxon>Rhodobacterales</taxon>
        <taxon>Paracoccaceae</taxon>
        <taxon>Limimaricola</taxon>
    </lineage>
</organism>
<name>A0A1G7G1U8_9RHOB</name>
<feature type="domain" description="UspA" evidence="2">
    <location>
        <begin position="2"/>
        <end position="123"/>
    </location>
</feature>
<dbReference type="PANTHER" id="PTHR46268:SF27">
    <property type="entry name" value="UNIVERSAL STRESS PROTEIN RV2623"/>
    <property type="match status" value="1"/>
</dbReference>
<dbReference type="STRING" id="521013.SAMN04488567_2678"/>
<evidence type="ECO:0000313" key="3">
    <source>
        <dbReference type="EMBL" id="SDE82108.1"/>
    </source>
</evidence>
<dbReference type="CDD" id="cd00293">
    <property type="entry name" value="USP-like"/>
    <property type="match status" value="2"/>
</dbReference>
<gene>
    <name evidence="3" type="ORF">SAMN04488567_2678</name>
</gene>